<dbReference type="Gene3D" id="1.10.8.730">
    <property type="match status" value="1"/>
</dbReference>
<feature type="domain" description="Helicase HerA central" evidence="3">
    <location>
        <begin position="590"/>
        <end position="632"/>
    </location>
</feature>
<gene>
    <name evidence="5" type="ORF">HGA13_12145</name>
</gene>
<feature type="region of interest" description="Disordered" evidence="1">
    <location>
        <begin position="110"/>
        <end position="137"/>
    </location>
</feature>
<dbReference type="PANTHER" id="PTHR30121:SF12">
    <property type="entry name" value="TYPE IV SECRETION SYSTEM PROTEIN CAGE"/>
    <property type="match status" value="1"/>
</dbReference>
<dbReference type="Proteomes" id="UP000565715">
    <property type="component" value="Unassembled WGS sequence"/>
</dbReference>
<dbReference type="InterPro" id="IPR051162">
    <property type="entry name" value="T4SS_component"/>
</dbReference>
<organism evidence="5 6">
    <name type="scientific">Nocardia speluncae</name>
    <dbReference type="NCBI Taxonomy" id="419477"/>
    <lineage>
        <taxon>Bacteria</taxon>
        <taxon>Bacillati</taxon>
        <taxon>Actinomycetota</taxon>
        <taxon>Actinomycetes</taxon>
        <taxon>Mycobacteriales</taxon>
        <taxon>Nocardiaceae</taxon>
        <taxon>Nocardia</taxon>
    </lineage>
</organism>
<evidence type="ECO:0000313" key="5">
    <source>
        <dbReference type="EMBL" id="NKY33823.1"/>
    </source>
</evidence>
<evidence type="ECO:0000259" key="3">
    <source>
        <dbReference type="Pfam" id="PF01935"/>
    </source>
</evidence>
<dbReference type="Pfam" id="PF01935">
    <property type="entry name" value="DUF87"/>
    <property type="match status" value="1"/>
</dbReference>
<dbReference type="Pfam" id="PF19044">
    <property type="entry name" value="P-loop_TraG"/>
    <property type="match status" value="1"/>
</dbReference>
<dbReference type="InterPro" id="IPR027417">
    <property type="entry name" value="P-loop_NTPase"/>
</dbReference>
<evidence type="ECO:0000259" key="4">
    <source>
        <dbReference type="Pfam" id="PF19044"/>
    </source>
</evidence>
<feature type="transmembrane region" description="Helical" evidence="2">
    <location>
        <begin position="47"/>
        <end position="68"/>
    </location>
</feature>
<sequence length="970" mass="102975">MSSSIVRIPADVDRSDRIVGPFTARQIAVLATTTLLMYSAWIATRAVLAPAVFLVAVTPIAVVVTVVISTRRDGLSADLLLVAAIRHRLLSRHLVTGTEATGLAAPRWITDRAKRARPRPPRPAALSTQGQRLPETVTPGSTGVGVVDLGSDGLVVVAVAGTLNLSLRTPAEQDSLVGQLAGWLHTLRQPVQILIRSARLDLTTHLTGLHAAARDMSPELAAAAADHAAHLSDLAAGEYLARRQVLLVWREPLNQPATTSPRASLLRRNRSRRAVSAAARRGAESRLLRRLNEAADVLSPLGVTVTALDELQASAVLRSCCNPEGLVSAAIDVSAAAAVVTAAGSGDAGVPDPFAGPEAVGFAPESLTIGTRHLEIGGDWAATLAVTGYPREVAAGWLAPLLTHPGRVEVAVHIDPVDPVTAATRLRRQLARLESSRMHDAGRGRLSDPQVDVAVEDAAELSARVARAEARLFRVGIYLTVHADTEAELADELAAVRALAASLLVDTCTLAYRAAQAWVTTLPLGLDLIRVRRTFDTTALAAAFPFDSPQLPAPDPSQAERPQGVFYGRDAASGLLFVDRFAPEAHNHNLVVLGRSGAGKSYLVKTEILRSLYRGIEQIVIDPEDEYRRLAHAVGGTHLRLGAEGQRLNPFDLEIHTRPEGSRSAPADALTRRKLFLHTLITVLLGDQNPAQRAVLDIALTATYTDAGITDDPATWAHPAPTLSGLREHLARLDTPVAGEIADGLAPYAGAGAYAGLLDGPTTTNPEGGLVVFSLRELPEELKTIGTLLVLDVTWRRVSNPADRRPRMITVDEAWLLMRQPAGAQFLFKAAKSFRKHWAGLTIATQDSADVLSTELGRAIVSNAATQILLRQAPQAINEVAAAFRLSEGEQQFLLSAARGSGLLAVGGTDRAVFASLASPTENALITTDPSELAMNGHETDSDVDLGAAAVPMPPSPGMKATEQRKAPQR</sequence>
<feature type="region of interest" description="Disordered" evidence="1">
    <location>
        <begin position="933"/>
        <end position="970"/>
    </location>
</feature>
<reference evidence="5 6" key="1">
    <citation type="submission" date="2020-04" db="EMBL/GenBank/DDBJ databases">
        <title>MicrobeNet Type strains.</title>
        <authorList>
            <person name="Nicholson A.C."/>
        </authorList>
    </citation>
    <scope>NUCLEOTIDE SEQUENCE [LARGE SCALE GENOMIC DNA]</scope>
    <source>
        <strain evidence="5 6">DSM 45078</strain>
    </source>
</reference>
<name>A0A846XGU3_9NOCA</name>
<dbReference type="RefSeq" id="WP_068049970.1">
    <property type="nucleotide sequence ID" value="NZ_JAAXOO010000003.1"/>
</dbReference>
<keyword evidence="2" id="KW-1133">Transmembrane helix</keyword>
<dbReference type="Gene3D" id="3.40.50.300">
    <property type="entry name" value="P-loop containing nucleotide triphosphate hydrolases"/>
    <property type="match status" value="1"/>
</dbReference>
<comment type="caution">
    <text evidence="5">The sequence shown here is derived from an EMBL/GenBank/DDBJ whole genome shotgun (WGS) entry which is preliminary data.</text>
</comment>
<dbReference type="SUPFAM" id="SSF52540">
    <property type="entry name" value="P-loop containing nucleoside triphosphate hydrolases"/>
    <property type="match status" value="1"/>
</dbReference>
<dbReference type="AlphaFoldDB" id="A0A846XGU3"/>
<dbReference type="InterPro" id="IPR002789">
    <property type="entry name" value="HerA_central"/>
</dbReference>
<dbReference type="InterPro" id="IPR024414">
    <property type="entry name" value="Uncharacterised_PrgI"/>
</dbReference>
<dbReference type="Pfam" id="PF12666">
    <property type="entry name" value="PrgI"/>
    <property type="match status" value="1"/>
</dbReference>
<feature type="domain" description="TraG P-loop" evidence="4">
    <location>
        <begin position="745"/>
        <end position="930"/>
    </location>
</feature>
<accession>A0A846XGU3</accession>
<dbReference type="EMBL" id="JAAXOO010000003">
    <property type="protein sequence ID" value="NKY33823.1"/>
    <property type="molecule type" value="Genomic_DNA"/>
</dbReference>
<keyword evidence="2" id="KW-0812">Transmembrane</keyword>
<proteinExistence type="predicted"/>
<evidence type="ECO:0000256" key="1">
    <source>
        <dbReference type="SAM" id="MobiDB-lite"/>
    </source>
</evidence>
<protein>
    <submittedName>
        <fullName evidence="5">DUF87 domain-containing protein</fullName>
    </submittedName>
</protein>
<evidence type="ECO:0000256" key="2">
    <source>
        <dbReference type="SAM" id="Phobius"/>
    </source>
</evidence>
<dbReference type="InterPro" id="IPR043964">
    <property type="entry name" value="P-loop_TraG"/>
</dbReference>
<keyword evidence="2" id="KW-0472">Membrane</keyword>
<keyword evidence="6" id="KW-1185">Reference proteome</keyword>
<dbReference type="PANTHER" id="PTHR30121">
    <property type="entry name" value="UNCHARACTERIZED PROTEIN YJGR-RELATED"/>
    <property type="match status" value="1"/>
</dbReference>
<evidence type="ECO:0000313" key="6">
    <source>
        <dbReference type="Proteomes" id="UP000565715"/>
    </source>
</evidence>